<feature type="region of interest" description="Disordered" evidence="1">
    <location>
        <begin position="28"/>
        <end position="52"/>
    </location>
</feature>
<evidence type="ECO:0000256" key="1">
    <source>
        <dbReference type="SAM" id="MobiDB-lite"/>
    </source>
</evidence>
<evidence type="ECO:0008006" key="5">
    <source>
        <dbReference type="Google" id="ProtNLM"/>
    </source>
</evidence>
<sequence>MKTRQLLTLLCLHFLLLLLVGCGTQAAASSSTNPDALHITRKPVDASGTSEKTVSEATKVQQIYKHIQSLPSMPTDQMCTMQAGPSYELVFSHAGTTLLTAKADSSGCGTVKLSDKDTRLADKAFWQLLQDA</sequence>
<keyword evidence="2" id="KW-0732">Signal</keyword>
<organism evidence="3 4">
    <name type="scientific">Ktedonospora formicarum</name>
    <dbReference type="NCBI Taxonomy" id="2778364"/>
    <lineage>
        <taxon>Bacteria</taxon>
        <taxon>Bacillati</taxon>
        <taxon>Chloroflexota</taxon>
        <taxon>Ktedonobacteria</taxon>
        <taxon>Ktedonobacterales</taxon>
        <taxon>Ktedonobacteraceae</taxon>
        <taxon>Ktedonospora</taxon>
    </lineage>
</organism>
<dbReference type="Proteomes" id="UP000612362">
    <property type="component" value="Unassembled WGS sequence"/>
</dbReference>
<gene>
    <name evidence="3" type="ORF">KSX_50210</name>
</gene>
<evidence type="ECO:0000256" key="2">
    <source>
        <dbReference type="SAM" id="SignalP"/>
    </source>
</evidence>
<keyword evidence="4" id="KW-1185">Reference proteome</keyword>
<evidence type="ECO:0000313" key="4">
    <source>
        <dbReference type="Proteomes" id="UP000612362"/>
    </source>
</evidence>
<dbReference type="RefSeq" id="WP_220196206.1">
    <property type="nucleotide sequence ID" value="NZ_BNJF01000002.1"/>
</dbReference>
<feature type="signal peptide" evidence="2">
    <location>
        <begin position="1"/>
        <end position="26"/>
    </location>
</feature>
<feature type="chain" id="PRO_5035200150" description="Lipoprotein" evidence="2">
    <location>
        <begin position="27"/>
        <end position="132"/>
    </location>
</feature>
<name>A0A8J3MUR0_9CHLR</name>
<dbReference type="PROSITE" id="PS51257">
    <property type="entry name" value="PROKAR_LIPOPROTEIN"/>
    <property type="match status" value="1"/>
</dbReference>
<evidence type="ECO:0000313" key="3">
    <source>
        <dbReference type="EMBL" id="GHO46858.1"/>
    </source>
</evidence>
<comment type="caution">
    <text evidence="3">The sequence shown here is derived from an EMBL/GenBank/DDBJ whole genome shotgun (WGS) entry which is preliminary data.</text>
</comment>
<dbReference type="EMBL" id="BNJF01000002">
    <property type="protein sequence ID" value="GHO46858.1"/>
    <property type="molecule type" value="Genomic_DNA"/>
</dbReference>
<dbReference type="AlphaFoldDB" id="A0A8J3MUR0"/>
<reference evidence="3" key="1">
    <citation type="submission" date="2020-10" db="EMBL/GenBank/DDBJ databases">
        <title>Taxonomic study of unclassified bacteria belonging to the class Ktedonobacteria.</title>
        <authorList>
            <person name="Yabe S."/>
            <person name="Wang C.M."/>
            <person name="Zheng Y."/>
            <person name="Sakai Y."/>
            <person name="Cavaletti L."/>
            <person name="Monciardini P."/>
            <person name="Donadio S."/>
        </authorList>
    </citation>
    <scope>NUCLEOTIDE SEQUENCE</scope>
    <source>
        <strain evidence="3">SOSP1-1</strain>
    </source>
</reference>
<protein>
    <recommendedName>
        <fullName evidence="5">Lipoprotein</fullName>
    </recommendedName>
</protein>
<proteinExistence type="predicted"/>
<accession>A0A8J3MUR0</accession>